<keyword evidence="6 14" id="KW-0732">Signal</keyword>
<keyword evidence="5" id="KW-0479">Metal-binding</keyword>
<keyword evidence="4" id="KW-0963">Cytoplasm</keyword>
<evidence type="ECO:0000256" key="12">
    <source>
        <dbReference type="PROSITE-ProRule" id="PRU00043"/>
    </source>
</evidence>
<dbReference type="GO" id="GO:0008013">
    <property type="term" value="F:beta-catenin binding"/>
    <property type="evidence" value="ECO:0007669"/>
    <property type="project" value="TreeGrafter"/>
</dbReference>
<dbReference type="SUPFAM" id="SSF49313">
    <property type="entry name" value="Cadherin-like"/>
    <property type="match status" value="5"/>
</dbReference>
<dbReference type="GO" id="GO:0045296">
    <property type="term" value="F:cadherin binding"/>
    <property type="evidence" value="ECO:0007669"/>
    <property type="project" value="TreeGrafter"/>
</dbReference>
<dbReference type="OrthoDB" id="9045962at2759"/>
<evidence type="ECO:0000256" key="10">
    <source>
        <dbReference type="ARBA" id="ARBA00023136"/>
    </source>
</evidence>
<feature type="domain" description="Cadherin" evidence="15">
    <location>
        <begin position="499"/>
        <end position="590"/>
    </location>
</feature>
<comment type="subcellular location">
    <subcellularLocation>
        <location evidence="1">Cell membrane</location>
    </subcellularLocation>
    <subcellularLocation>
        <location evidence="2">Cytoplasm</location>
    </subcellularLocation>
</comment>
<evidence type="ECO:0000256" key="14">
    <source>
        <dbReference type="SAM" id="SignalP"/>
    </source>
</evidence>
<dbReference type="FunFam" id="2.60.40.60:FF:000019">
    <property type="entry name" value="Cadherin 2"/>
    <property type="match status" value="1"/>
</dbReference>
<dbReference type="Pfam" id="PF00028">
    <property type="entry name" value="Cadherin"/>
    <property type="match status" value="4"/>
</dbReference>
<evidence type="ECO:0000313" key="16">
    <source>
        <dbReference type="Ensembl" id="ENSPKIP00000010918.1"/>
    </source>
</evidence>
<dbReference type="InterPro" id="IPR015919">
    <property type="entry name" value="Cadherin-like_sf"/>
</dbReference>
<feature type="domain" description="Cadherin" evidence="15">
    <location>
        <begin position="61"/>
        <end position="143"/>
    </location>
</feature>
<evidence type="ECO:0000313" key="17">
    <source>
        <dbReference type="Proteomes" id="UP000261540"/>
    </source>
</evidence>
<dbReference type="CTD" id="571792"/>
<dbReference type="Proteomes" id="UP000261540">
    <property type="component" value="Unplaced"/>
</dbReference>
<dbReference type="CDD" id="cd11304">
    <property type="entry name" value="Cadherin_repeat"/>
    <property type="match status" value="4"/>
</dbReference>
<evidence type="ECO:0000256" key="8">
    <source>
        <dbReference type="ARBA" id="ARBA00022837"/>
    </source>
</evidence>
<evidence type="ECO:0000256" key="11">
    <source>
        <dbReference type="ARBA" id="ARBA00023180"/>
    </source>
</evidence>
<dbReference type="PROSITE" id="PS50268">
    <property type="entry name" value="CADHERIN_2"/>
    <property type="match status" value="5"/>
</dbReference>
<keyword evidence="9" id="KW-0130">Cell adhesion</keyword>
<dbReference type="Gene3D" id="2.60.40.60">
    <property type="entry name" value="Cadherins"/>
    <property type="match status" value="5"/>
</dbReference>
<evidence type="ECO:0000256" key="1">
    <source>
        <dbReference type="ARBA" id="ARBA00004236"/>
    </source>
</evidence>
<dbReference type="InterPro" id="IPR002126">
    <property type="entry name" value="Cadherin-like_dom"/>
</dbReference>
<dbReference type="GO" id="GO:0016342">
    <property type="term" value="C:catenin complex"/>
    <property type="evidence" value="ECO:0007669"/>
    <property type="project" value="TreeGrafter"/>
</dbReference>
<dbReference type="GO" id="GO:0060027">
    <property type="term" value="P:convergent extension involved in gastrulation"/>
    <property type="evidence" value="ECO:0007669"/>
    <property type="project" value="UniProtKB-ARBA"/>
</dbReference>
<keyword evidence="13" id="KW-1133">Transmembrane helix</keyword>
<keyword evidence="10 13" id="KW-0472">Membrane</keyword>
<feature type="domain" description="Cadherin" evidence="15">
    <location>
        <begin position="144"/>
        <end position="255"/>
    </location>
</feature>
<reference evidence="16" key="2">
    <citation type="submission" date="2025-09" db="UniProtKB">
        <authorList>
            <consortium name="Ensembl"/>
        </authorList>
    </citation>
    <scope>IDENTIFICATION</scope>
</reference>
<dbReference type="Gene3D" id="4.10.900.10">
    <property type="entry name" value="TCF3-CBD (Catenin binding domain)"/>
    <property type="match status" value="1"/>
</dbReference>
<dbReference type="GO" id="GO:0034332">
    <property type="term" value="P:adherens junction organization"/>
    <property type="evidence" value="ECO:0007669"/>
    <property type="project" value="TreeGrafter"/>
</dbReference>
<dbReference type="GO" id="GO:0007043">
    <property type="term" value="P:cell-cell junction assembly"/>
    <property type="evidence" value="ECO:0007669"/>
    <property type="project" value="TreeGrafter"/>
</dbReference>
<evidence type="ECO:0000256" key="9">
    <source>
        <dbReference type="ARBA" id="ARBA00022889"/>
    </source>
</evidence>
<sequence length="813" mass="90898">MKSSFIVLLLLTVTVMHCFGHMWENMETLRRSKRRWVLSTIELQEEDKGPFPKEATKLFNDQEVNYKLKYFISGEGVTEPPMGVFSIDDQTGVVFVNKPIDREKNPMFHVRFDVLDRVTNAIVDRTLAFDVAIKDINDNAPAFDRSVINADVKETAKGGLLPINIRAMDADEEDTDNSKISMRVVLQEPSSPNIGLKHLNGTDLWQLTLSGCFDYDKEKKYKVLIEARDNGRPSLSSTATVNINILDGNTHLPVFTKAQYEAETMELVTNQEILRIKVEDKDTPNTTASRAKFTIVKGNEEGNYKIETDPKTNEGVLTVIQANDYEKTTLANLQIAVENEEPLFVCDSDSQKTQPKPQTVNVAVAIKDANDPPQFKKVRNEVFQTEESPPGALLYTPEVTDEDSDVSKLRYEKVTDPENYVSIDSKTGVVTTVKKMDRESPHVANNTYAIVMRAIDDGQPPSTGTATVLIHLTDINDNVPYLVNKTLVLCGNKDSKVEILADDKDNHPFSGPFVFSLRGNDPNVKSRWKLDPDIGNSATLVSLKSLAYGNYSVPLRVLDQQGKGADEDLSLVVCNCGKEKTCRKRMSPSSSLGGKGALTLICGILLLLLPVCLLFFCMPRESHKPVTMHEEGNQTLIKYNEECGGTRCKNEPQMMTPSSPGAVTDGLKYQSMPLRQLSQTSGFRNPESSMTLQSQPRGMGFYSDDVPMRGQYTNGVNTIRNGTLRCSRSQSMFGDFYMYKFIQKRLLDVEQNSQDSSEYHPHGYAYEGEGNSVHSLDKLSFDNHSDSLNFLQDLGPKFNNLGGICHRDMEKKN</sequence>
<evidence type="ECO:0000256" key="3">
    <source>
        <dbReference type="ARBA" id="ARBA00022475"/>
    </source>
</evidence>
<protein>
    <submittedName>
        <fullName evidence="16">Cadherin 26, tandem duplicate 1</fullName>
    </submittedName>
</protein>
<feature type="signal peptide" evidence="14">
    <location>
        <begin position="1"/>
        <end position="20"/>
    </location>
</feature>
<feature type="transmembrane region" description="Helical" evidence="13">
    <location>
        <begin position="596"/>
        <end position="618"/>
    </location>
</feature>
<dbReference type="GO" id="GO:0005912">
    <property type="term" value="C:adherens junction"/>
    <property type="evidence" value="ECO:0007669"/>
    <property type="project" value="TreeGrafter"/>
</dbReference>
<evidence type="ECO:0000256" key="7">
    <source>
        <dbReference type="ARBA" id="ARBA00022737"/>
    </source>
</evidence>
<dbReference type="PRINTS" id="PR00205">
    <property type="entry name" value="CADHERIN"/>
</dbReference>
<dbReference type="Ensembl" id="ENSPKIT00000035056.1">
    <property type="protein sequence ID" value="ENSPKIP00000010918.1"/>
    <property type="gene ID" value="ENSPKIG00000025447.1"/>
</dbReference>
<keyword evidence="11" id="KW-0325">Glycoprotein</keyword>
<proteinExistence type="predicted"/>
<evidence type="ECO:0000256" key="4">
    <source>
        <dbReference type="ARBA" id="ARBA00022490"/>
    </source>
</evidence>
<keyword evidence="13" id="KW-0812">Transmembrane</keyword>
<dbReference type="GeneTree" id="ENSGT00940000161589"/>
<evidence type="ECO:0000256" key="6">
    <source>
        <dbReference type="ARBA" id="ARBA00022729"/>
    </source>
</evidence>
<dbReference type="InterPro" id="IPR039808">
    <property type="entry name" value="Cadherin"/>
</dbReference>
<accession>A0A3B3QXR4</accession>
<dbReference type="InterPro" id="IPR027397">
    <property type="entry name" value="Catenin-bd_sf"/>
</dbReference>
<dbReference type="SMART" id="SM00112">
    <property type="entry name" value="CA"/>
    <property type="match status" value="4"/>
</dbReference>
<evidence type="ECO:0000256" key="5">
    <source>
        <dbReference type="ARBA" id="ARBA00022723"/>
    </source>
</evidence>
<dbReference type="GO" id="GO:0016339">
    <property type="term" value="P:calcium-dependent cell-cell adhesion via plasma membrane cell adhesion molecules"/>
    <property type="evidence" value="ECO:0007669"/>
    <property type="project" value="TreeGrafter"/>
</dbReference>
<keyword evidence="17" id="KW-1185">Reference proteome</keyword>
<dbReference type="FunFam" id="2.60.40.60:FF:000011">
    <property type="entry name" value="Cadherin 1"/>
    <property type="match status" value="1"/>
</dbReference>
<reference evidence="16" key="1">
    <citation type="submission" date="2025-08" db="UniProtKB">
        <authorList>
            <consortium name="Ensembl"/>
        </authorList>
    </citation>
    <scope>IDENTIFICATION</scope>
</reference>
<dbReference type="GO" id="GO:0005737">
    <property type="term" value="C:cytoplasm"/>
    <property type="evidence" value="ECO:0007669"/>
    <property type="project" value="UniProtKB-SubCell"/>
</dbReference>
<dbReference type="PROSITE" id="PS00232">
    <property type="entry name" value="CADHERIN_1"/>
    <property type="match status" value="1"/>
</dbReference>
<evidence type="ECO:0000256" key="13">
    <source>
        <dbReference type="SAM" id="Phobius"/>
    </source>
</evidence>
<dbReference type="PANTHER" id="PTHR24027">
    <property type="entry name" value="CADHERIN-23"/>
    <property type="match status" value="1"/>
</dbReference>
<dbReference type="GO" id="GO:0044331">
    <property type="term" value="P:cell-cell adhesion mediated by cadherin"/>
    <property type="evidence" value="ECO:0007669"/>
    <property type="project" value="TreeGrafter"/>
</dbReference>
<dbReference type="GO" id="GO:0055113">
    <property type="term" value="P:epiboly involved in gastrulation with mouth forming second"/>
    <property type="evidence" value="ECO:0007669"/>
    <property type="project" value="UniProtKB-ARBA"/>
</dbReference>
<dbReference type="GO" id="GO:0007156">
    <property type="term" value="P:homophilic cell adhesion via plasma membrane adhesion molecules"/>
    <property type="evidence" value="ECO:0007669"/>
    <property type="project" value="InterPro"/>
</dbReference>
<evidence type="ECO:0000259" key="15">
    <source>
        <dbReference type="PROSITE" id="PS50268"/>
    </source>
</evidence>
<keyword evidence="8 12" id="KW-0106">Calcium</keyword>
<dbReference type="PANTHER" id="PTHR24027:SF78">
    <property type="entry name" value="CADHERIN-LIKE PROTEIN 26"/>
    <property type="match status" value="1"/>
</dbReference>
<dbReference type="InterPro" id="IPR020894">
    <property type="entry name" value="Cadherin_CS"/>
</dbReference>
<feature type="domain" description="Cadherin" evidence="15">
    <location>
        <begin position="256"/>
        <end position="375"/>
    </location>
</feature>
<keyword evidence="3" id="KW-1003">Cell membrane</keyword>
<keyword evidence="7" id="KW-0677">Repeat</keyword>
<dbReference type="KEGG" id="pki:111840554"/>
<evidence type="ECO:0000256" key="2">
    <source>
        <dbReference type="ARBA" id="ARBA00004496"/>
    </source>
</evidence>
<feature type="domain" description="Cadherin" evidence="15">
    <location>
        <begin position="386"/>
        <end position="482"/>
    </location>
</feature>
<dbReference type="GO" id="GO:0005509">
    <property type="term" value="F:calcium ion binding"/>
    <property type="evidence" value="ECO:0007669"/>
    <property type="project" value="UniProtKB-UniRule"/>
</dbReference>
<name>A0A3B3QXR4_9TELE</name>
<organism evidence="16 17">
    <name type="scientific">Paramormyrops kingsleyae</name>
    <dbReference type="NCBI Taxonomy" id="1676925"/>
    <lineage>
        <taxon>Eukaryota</taxon>
        <taxon>Metazoa</taxon>
        <taxon>Chordata</taxon>
        <taxon>Craniata</taxon>
        <taxon>Vertebrata</taxon>
        <taxon>Euteleostomi</taxon>
        <taxon>Actinopterygii</taxon>
        <taxon>Neopterygii</taxon>
        <taxon>Teleostei</taxon>
        <taxon>Osteoglossocephala</taxon>
        <taxon>Osteoglossomorpha</taxon>
        <taxon>Osteoglossiformes</taxon>
        <taxon>Mormyridae</taxon>
        <taxon>Paramormyrops</taxon>
    </lineage>
</organism>
<feature type="chain" id="PRO_5017241093" evidence="14">
    <location>
        <begin position="21"/>
        <end position="813"/>
    </location>
</feature>
<dbReference type="AlphaFoldDB" id="A0A3B3QXR4"/>
<dbReference type="GO" id="GO:0016477">
    <property type="term" value="P:cell migration"/>
    <property type="evidence" value="ECO:0007669"/>
    <property type="project" value="TreeGrafter"/>
</dbReference>
<dbReference type="GO" id="GO:0000902">
    <property type="term" value="P:cell morphogenesis"/>
    <property type="evidence" value="ECO:0007669"/>
    <property type="project" value="TreeGrafter"/>
</dbReference>
<dbReference type="FunFam" id="2.60.40.60:FF:000031">
    <property type="entry name" value="Cadherin 3"/>
    <property type="match status" value="1"/>
</dbReference>
<dbReference type="FunFam" id="2.60.40.60:FF:000095">
    <property type="entry name" value="Cadherin 13"/>
    <property type="match status" value="1"/>
</dbReference>